<dbReference type="GO" id="GO:0043752">
    <property type="term" value="F:adenosylcobinamide kinase activity"/>
    <property type="evidence" value="ECO:0007669"/>
    <property type="project" value="InterPro"/>
</dbReference>
<evidence type="ECO:0000313" key="2">
    <source>
        <dbReference type="Proteomes" id="UP001057753"/>
    </source>
</evidence>
<dbReference type="InterPro" id="IPR003203">
    <property type="entry name" value="CobU/CobP"/>
</dbReference>
<reference evidence="1" key="1">
    <citation type="submission" date="2020-06" db="EMBL/GenBank/DDBJ databases">
        <title>Insight into the genomes of haloalkaliphilic bacilli from Kenyan soda lakes.</title>
        <authorList>
            <person name="Mwirichia R."/>
            <person name="Villamizar G.C."/>
            <person name="Poehlein A."/>
            <person name="Mugweru J."/>
            <person name="Kipnyargis A."/>
            <person name="Kiplimo D."/>
            <person name="Orwa P."/>
            <person name="Daniel R."/>
        </authorList>
    </citation>
    <scope>NUCLEOTIDE SEQUENCE</scope>
    <source>
        <strain evidence="1">B1096_S55</strain>
    </source>
</reference>
<keyword evidence="1" id="KW-0418">Kinase</keyword>
<protein>
    <submittedName>
        <fullName evidence="1">Bifunctional adenosylcobinamide kinase/adenosylcobinamide-phosphate guanylyltransferase</fullName>
    </submittedName>
</protein>
<dbReference type="InterPro" id="IPR027417">
    <property type="entry name" value="P-loop_NTPase"/>
</dbReference>
<accession>A0A9Q4FY90</accession>
<evidence type="ECO:0000313" key="1">
    <source>
        <dbReference type="EMBL" id="MCR6097410.1"/>
    </source>
</evidence>
<name>A0A9Q4FY90_SALAG</name>
<dbReference type="Proteomes" id="UP001057753">
    <property type="component" value="Unassembled WGS sequence"/>
</dbReference>
<keyword evidence="2" id="KW-1185">Reference proteome</keyword>
<dbReference type="GO" id="GO:0000166">
    <property type="term" value="F:nucleotide binding"/>
    <property type="evidence" value="ECO:0007669"/>
    <property type="project" value="InterPro"/>
</dbReference>
<dbReference type="GO" id="GO:0016779">
    <property type="term" value="F:nucleotidyltransferase activity"/>
    <property type="evidence" value="ECO:0007669"/>
    <property type="project" value="UniProtKB-KW"/>
</dbReference>
<sequence length="145" mass="16719">MQLIIGGTYSGKRQAVRKLYPSKKISWVSAYEGIQLGHWQNMWEEKTLLVLEGWEVWLRDEIEGGRCQLDVIREGYRHTLEAVCSEEKHRNEHAVVIMLEMGRGIVPIAEADRSLRDICGWLQQDAATLAADVTYVWHGLEKKIK</sequence>
<organism evidence="1 2">
    <name type="scientific">Salipaludibacillus agaradhaerens</name>
    <name type="common">Bacillus agaradhaerens</name>
    <dbReference type="NCBI Taxonomy" id="76935"/>
    <lineage>
        <taxon>Bacteria</taxon>
        <taxon>Bacillati</taxon>
        <taxon>Bacillota</taxon>
        <taxon>Bacilli</taxon>
        <taxon>Bacillales</taxon>
        <taxon>Bacillaceae</taxon>
    </lineage>
</organism>
<proteinExistence type="predicted"/>
<dbReference type="Pfam" id="PF02283">
    <property type="entry name" value="CobU"/>
    <property type="match status" value="1"/>
</dbReference>
<comment type="caution">
    <text evidence="1">The sequence shown here is derived from an EMBL/GenBank/DDBJ whole genome shotgun (WGS) entry which is preliminary data.</text>
</comment>
<dbReference type="EMBL" id="JABXYM010000001">
    <property type="protein sequence ID" value="MCR6097410.1"/>
    <property type="molecule type" value="Genomic_DNA"/>
</dbReference>
<dbReference type="GO" id="GO:0009236">
    <property type="term" value="P:cobalamin biosynthetic process"/>
    <property type="evidence" value="ECO:0007669"/>
    <property type="project" value="InterPro"/>
</dbReference>
<gene>
    <name evidence="1" type="ORF">HXA33_12730</name>
</gene>
<dbReference type="AlphaFoldDB" id="A0A9Q4FY90"/>
<dbReference type="RefSeq" id="WP_257821800.1">
    <property type="nucleotide sequence ID" value="NZ_JABXYM010000001.1"/>
</dbReference>
<keyword evidence="1" id="KW-0548">Nucleotidyltransferase</keyword>
<dbReference type="Gene3D" id="3.40.50.300">
    <property type="entry name" value="P-loop containing nucleotide triphosphate hydrolases"/>
    <property type="match status" value="1"/>
</dbReference>
<keyword evidence="1" id="KW-0808">Transferase</keyword>
<dbReference type="SUPFAM" id="SSF52540">
    <property type="entry name" value="P-loop containing nucleoside triphosphate hydrolases"/>
    <property type="match status" value="1"/>
</dbReference>